<comment type="caution">
    <text evidence="3">The sequence shown here is derived from an EMBL/GenBank/DDBJ whole genome shotgun (WGS) entry which is preliminary data.</text>
</comment>
<reference evidence="3 4" key="1">
    <citation type="submission" date="2022-04" db="EMBL/GenBank/DDBJ databases">
        <title>Genome draft of Actinomadura sp. ATCC 31491.</title>
        <authorList>
            <person name="Shi X."/>
            <person name="Du Y."/>
        </authorList>
    </citation>
    <scope>NUCLEOTIDE SEQUENCE [LARGE SCALE GENOMIC DNA]</scope>
    <source>
        <strain evidence="3 4">ATCC 31491</strain>
    </source>
</reference>
<dbReference type="Gene3D" id="3.90.1200.10">
    <property type="match status" value="1"/>
</dbReference>
<gene>
    <name evidence="3" type="ORF">MF672_008065</name>
</gene>
<dbReference type="PANTHER" id="PTHR40086">
    <property type="entry name" value="PHOSPHOTRANSFERASE YTMP-RELATED"/>
    <property type="match status" value="1"/>
</dbReference>
<dbReference type="PANTHER" id="PTHR40086:SF1">
    <property type="entry name" value="CELL CYCLE REGULATOR CCRZ"/>
    <property type="match status" value="1"/>
</dbReference>
<dbReference type="Proteomes" id="UP001317259">
    <property type="component" value="Unassembled WGS sequence"/>
</dbReference>
<keyword evidence="4" id="KW-1185">Reference proteome</keyword>
<feature type="compositionally biased region" description="Basic and acidic residues" evidence="1">
    <location>
        <begin position="331"/>
        <end position="341"/>
    </location>
</feature>
<organism evidence="3 4">
    <name type="scientific">Actinomadura luzonensis</name>
    <dbReference type="NCBI Taxonomy" id="2805427"/>
    <lineage>
        <taxon>Bacteria</taxon>
        <taxon>Bacillati</taxon>
        <taxon>Actinomycetota</taxon>
        <taxon>Actinomycetes</taxon>
        <taxon>Streptosporangiales</taxon>
        <taxon>Thermomonosporaceae</taxon>
        <taxon>Actinomadura</taxon>
    </lineage>
</organism>
<dbReference type="SUPFAM" id="SSF56112">
    <property type="entry name" value="Protein kinase-like (PK-like)"/>
    <property type="match status" value="1"/>
</dbReference>
<dbReference type="InterPro" id="IPR052077">
    <property type="entry name" value="CcrZ_PhaseVar_Mediator"/>
</dbReference>
<protein>
    <submittedName>
        <fullName evidence="3">Aminoglycoside phosphotransferase family protein</fullName>
    </submittedName>
</protein>
<sequence length="350" mass="37806">MLSWYARALAGDGIRRYGNYNVNIVLPDAGVVVRIPIEGGDARDLRLWPEPEALSALAPLVPRMPRLLHRSSRPPFQVHTFIAGTTLHDLAPRGRAVPAHVISDVVELMELLCRIPAGRVPPPPAGWPRTTAGFARLVAGATQHVADQVRASSYAPLYERLAIPDDPLAILGERWPEMAGRRFAPVHCDLHRKNLIVADGGTFFIDWELCLPHGDPVYDLAVHLSKMCYRGAEEDAVLRAWSGALPAAHIRGWEHDLRVYRAHETVKTALVDSFRYAKLIAAGADAAVPLASLTAKVNAAHEVWGTGLRLSGAAVGEAVSAVLAAAPPRLTPREPASDPRRPAIGGVPSP</sequence>
<name>A0ABT0FN73_9ACTN</name>
<dbReference type="InterPro" id="IPR011009">
    <property type="entry name" value="Kinase-like_dom_sf"/>
</dbReference>
<dbReference type="Pfam" id="PF01636">
    <property type="entry name" value="APH"/>
    <property type="match status" value="1"/>
</dbReference>
<dbReference type="InterPro" id="IPR002575">
    <property type="entry name" value="Aminoglycoside_PTrfase"/>
</dbReference>
<feature type="region of interest" description="Disordered" evidence="1">
    <location>
        <begin position="328"/>
        <end position="350"/>
    </location>
</feature>
<feature type="domain" description="Aminoglycoside phosphotransferase" evidence="2">
    <location>
        <begin position="19"/>
        <end position="245"/>
    </location>
</feature>
<evidence type="ECO:0000259" key="2">
    <source>
        <dbReference type="Pfam" id="PF01636"/>
    </source>
</evidence>
<accession>A0ABT0FN73</accession>
<dbReference type="EMBL" id="JAKRKC020000001">
    <property type="protein sequence ID" value="MCK2213741.1"/>
    <property type="molecule type" value="Genomic_DNA"/>
</dbReference>
<dbReference type="RefSeq" id="WP_242371797.1">
    <property type="nucleotide sequence ID" value="NZ_JAKRKC020000001.1"/>
</dbReference>
<evidence type="ECO:0000313" key="4">
    <source>
        <dbReference type="Proteomes" id="UP001317259"/>
    </source>
</evidence>
<proteinExistence type="predicted"/>
<evidence type="ECO:0000256" key="1">
    <source>
        <dbReference type="SAM" id="MobiDB-lite"/>
    </source>
</evidence>
<evidence type="ECO:0000313" key="3">
    <source>
        <dbReference type="EMBL" id="MCK2213741.1"/>
    </source>
</evidence>